<protein>
    <submittedName>
        <fullName evidence="1">Uncharacterized protein</fullName>
    </submittedName>
</protein>
<keyword evidence="2" id="KW-1185">Reference proteome</keyword>
<organism evidence="1 2">
    <name type="scientific">Aspergillus carbonarius (strain ITEM 5010)</name>
    <dbReference type="NCBI Taxonomy" id="602072"/>
    <lineage>
        <taxon>Eukaryota</taxon>
        <taxon>Fungi</taxon>
        <taxon>Dikarya</taxon>
        <taxon>Ascomycota</taxon>
        <taxon>Pezizomycotina</taxon>
        <taxon>Eurotiomycetes</taxon>
        <taxon>Eurotiomycetidae</taxon>
        <taxon>Eurotiales</taxon>
        <taxon>Aspergillaceae</taxon>
        <taxon>Aspergillus</taxon>
        <taxon>Aspergillus subgen. Circumdati</taxon>
    </lineage>
</organism>
<accession>A0A1R3R5Q0</accession>
<evidence type="ECO:0000313" key="1">
    <source>
        <dbReference type="EMBL" id="OOF89801.1"/>
    </source>
</evidence>
<gene>
    <name evidence="1" type="ORF">ASPCADRAFT_11303</name>
</gene>
<proteinExistence type="predicted"/>
<dbReference type="VEuPathDB" id="FungiDB:ASPCADRAFT_11303"/>
<dbReference type="AlphaFoldDB" id="A0A1R3R5Q0"/>
<sequence length="78" mass="9050">MRRHQLINVLVELIDDVRVIRPFRRACGFTGLEKNQGQFDPEDLETMMTSMYKSWEKARFALLPLGIGENGETMMVAF</sequence>
<name>A0A1R3R5Q0_ASPC5</name>
<dbReference type="Proteomes" id="UP000188318">
    <property type="component" value="Unassembled WGS sequence"/>
</dbReference>
<evidence type="ECO:0000313" key="2">
    <source>
        <dbReference type="Proteomes" id="UP000188318"/>
    </source>
</evidence>
<dbReference type="EMBL" id="KV907770">
    <property type="protein sequence ID" value="OOF89801.1"/>
    <property type="molecule type" value="Genomic_DNA"/>
</dbReference>
<reference evidence="2" key="1">
    <citation type="journal article" date="2017" name="Genome Biol.">
        <title>Comparative genomics reveals high biological diversity and specific adaptations in the industrially and medically important fungal genus Aspergillus.</title>
        <authorList>
            <person name="de Vries R.P."/>
            <person name="Riley R."/>
            <person name="Wiebenga A."/>
            <person name="Aguilar-Osorio G."/>
            <person name="Amillis S."/>
            <person name="Uchima C.A."/>
            <person name="Anderluh G."/>
            <person name="Asadollahi M."/>
            <person name="Askin M."/>
            <person name="Barry K."/>
            <person name="Battaglia E."/>
            <person name="Bayram O."/>
            <person name="Benocci T."/>
            <person name="Braus-Stromeyer S.A."/>
            <person name="Caldana C."/>
            <person name="Canovas D."/>
            <person name="Cerqueira G.C."/>
            <person name="Chen F."/>
            <person name="Chen W."/>
            <person name="Choi C."/>
            <person name="Clum A."/>
            <person name="Dos Santos R.A."/>
            <person name="Damasio A.R."/>
            <person name="Diallinas G."/>
            <person name="Emri T."/>
            <person name="Fekete E."/>
            <person name="Flipphi M."/>
            <person name="Freyberg S."/>
            <person name="Gallo A."/>
            <person name="Gournas C."/>
            <person name="Habgood R."/>
            <person name="Hainaut M."/>
            <person name="Harispe M.L."/>
            <person name="Henrissat B."/>
            <person name="Hilden K.S."/>
            <person name="Hope R."/>
            <person name="Hossain A."/>
            <person name="Karabika E."/>
            <person name="Karaffa L."/>
            <person name="Karanyi Z."/>
            <person name="Krasevec N."/>
            <person name="Kuo A."/>
            <person name="Kusch H."/>
            <person name="LaButti K."/>
            <person name="Lagendijk E.L."/>
            <person name="Lapidus A."/>
            <person name="Levasseur A."/>
            <person name="Lindquist E."/>
            <person name="Lipzen A."/>
            <person name="Logrieco A.F."/>
            <person name="MacCabe A."/>
            <person name="Maekelae M.R."/>
            <person name="Malavazi I."/>
            <person name="Melin P."/>
            <person name="Meyer V."/>
            <person name="Mielnichuk N."/>
            <person name="Miskei M."/>
            <person name="Molnar A.P."/>
            <person name="Mule G."/>
            <person name="Ngan C.Y."/>
            <person name="Orejas M."/>
            <person name="Orosz E."/>
            <person name="Ouedraogo J.P."/>
            <person name="Overkamp K.M."/>
            <person name="Park H.-S."/>
            <person name="Perrone G."/>
            <person name="Piumi F."/>
            <person name="Punt P.J."/>
            <person name="Ram A.F."/>
            <person name="Ramon A."/>
            <person name="Rauscher S."/>
            <person name="Record E."/>
            <person name="Riano-Pachon D.M."/>
            <person name="Robert V."/>
            <person name="Roehrig J."/>
            <person name="Ruller R."/>
            <person name="Salamov A."/>
            <person name="Salih N.S."/>
            <person name="Samson R.A."/>
            <person name="Sandor E."/>
            <person name="Sanguinetti M."/>
            <person name="Schuetze T."/>
            <person name="Sepcic K."/>
            <person name="Shelest E."/>
            <person name="Sherlock G."/>
            <person name="Sophianopoulou V."/>
            <person name="Squina F.M."/>
            <person name="Sun H."/>
            <person name="Susca A."/>
            <person name="Todd R.B."/>
            <person name="Tsang A."/>
            <person name="Unkles S.E."/>
            <person name="van de Wiele N."/>
            <person name="van Rossen-Uffink D."/>
            <person name="Oliveira J.V."/>
            <person name="Vesth T.C."/>
            <person name="Visser J."/>
            <person name="Yu J.-H."/>
            <person name="Zhou M."/>
            <person name="Andersen M.R."/>
            <person name="Archer D.B."/>
            <person name="Baker S.E."/>
            <person name="Benoit I."/>
            <person name="Brakhage A.A."/>
            <person name="Braus G.H."/>
            <person name="Fischer R."/>
            <person name="Frisvad J.C."/>
            <person name="Goldman G.H."/>
            <person name="Houbraken J."/>
            <person name="Oakley B."/>
            <person name="Pocsi I."/>
            <person name="Scazzocchio C."/>
            <person name="Seiboth B."/>
            <person name="vanKuyk P.A."/>
            <person name="Wortman J."/>
            <person name="Dyer P.S."/>
            <person name="Grigoriev I.V."/>
        </authorList>
    </citation>
    <scope>NUCLEOTIDE SEQUENCE [LARGE SCALE GENOMIC DNA]</scope>
    <source>
        <strain evidence="2">ITEM 5010</strain>
    </source>
</reference>